<dbReference type="AlphaFoldDB" id="A0A5N0EB93"/>
<protein>
    <submittedName>
        <fullName evidence="1">Uncharacterized protein</fullName>
    </submittedName>
</protein>
<accession>A0A5N0EB93</accession>
<dbReference type="EMBL" id="VXLC01000011">
    <property type="protein sequence ID" value="KAA8886672.1"/>
    <property type="molecule type" value="Genomic_DNA"/>
</dbReference>
<reference evidence="1 2" key="1">
    <citation type="submission" date="2019-09" db="EMBL/GenBank/DDBJ databases">
        <authorList>
            <person name="Wang X."/>
        </authorList>
    </citation>
    <scope>NUCLEOTIDE SEQUENCE [LARGE SCALE GENOMIC DNA]</scope>
    <source>
        <strain evidence="1 2">CICC 11023</strain>
    </source>
</reference>
<sequence>MTEWRALTDEEIVELASRLRSLDWSWQLDDAAQLASAFGWTVVMARGDWVMLDSGFGAGSAKLTGRDGQAGEIKVQVTDFASDDEPEGSQTRDAFAAMVAALSGAFGEPTARIPGAVPEVRWAGAETTLVLRDPGTTVELYLMTNPWLADHDAAIDLEEQGLL</sequence>
<gene>
    <name evidence="1" type="ORF">F3087_23150</name>
</gene>
<organism evidence="1 2">
    <name type="scientific">Nocardia colli</name>
    <dbReference type="NCBI Taxonomy" id="2545717"/>
    <lineage>
        <taxon>Bacteria</taxon>
        <taxon>Bacillati</taxon>
        <taxon>Actinomycetota</taxon>
        <taxon>Actinomycetes</taxon>
        <taxon>Mycobacteriales</taxon>
        <taxon>Nocardiaceae</taxon>
        <taxon>Nocardia</taxon>
    </lineage>
</organism>
<dbReference type="Pfam" id="PF19818">
    <property type="entry name" value="DUF6301"/>
    <property type="match status" value="1"/>
</dbReference>
<evidence type="ECO:0000313" key="2">
    <source>
        <dbReference type="Proteomes" id="UP000323876"/>
    </source>
</evidence>
<dbReference type="Proteomes" id="UP000323876">
    <property type="component" value="Unassembled WGS sequence"/>
</dbReference>
<keyword evidence="2" id="KW-1185">Reference proteome</keyword>
<comment type="caution">
    <text evidence="1">The sequence shown here is derived from an EMBL/GenBank/DDBJ whole genome shotgun (WGS) entry which is preliminary data.</text>
</comment>
<proteinExistence type="predicted"/>
<dbReference type="RefSeq" id="WP_150404127.1">
    <property type="nucleotide sequence ID" value="NZ_VXLC01000011.1"/>
</dbReference>
<dbReference type="InterPro" id="IPR046268">
    <property type="entry name" value="DUF6301"/>
</dbReference>
<dbReference type="OrthoDB" id="4565671at2"/>
<evidence type="ECO:0000313" key="1">
    <source>
        <dbReference type="EMBL" id="KAA8886672.1"/>
    </source>
</evidence>
<name>A0A5N0EB93_9NOCA</name>